<dbReference type="PANTHER" id="PTHR14226:SF57">
    <property type="entry name" value="BLR7027 PROTEIN"/>
    <property type="match status" value="1"/>
</dbReference>
<dbReference type="SUPFAM" id="SSF52151">
    <property type="entry name" value="FabD/lysophospholipase-like"/>
    <property type="match status" value="1"/>
</dbReference>
<keyword evidence="6" id="KW-1185">Reference proteome</keyword>
<evidence type="ECO:0000313" key="5">
    <source>
        <dbReference type="EMBL" id="AIF84122.1"/>
    </source>
</evidence>
<dbReference type="AlphaFoldDB" id="A0A075MTM1"/>
<dbReference type="GO" id="GO:0016042">
    <property type="term" value="P:lipid catabolic process"/>
    <property type="evidence" value="ECO:0007669"/>
    <property type="project" value="UniProtKB-KW"/>
</dbReference>
<feature type="domain" description="PNPLA" evidence="4">
    <location>
        <begin position="60"/>
        <end position="175"/>
    </location>
</feature>
<dbReference type="PROSITE" id="PS51635">
    <property type="entry name" value="PNPLA"/>
    <property type="match status" value="1"/>
</dbReference>
<evidence type="ECO:0000256" key="1">
    <source>
        <dbReference type="ARBA" id="ARBA00022801"/>
    </source>
</evidence>
<reference evidence="5 6" key="1">
    <citation type="journal article" date="2014" name="PLoS ONE">
        <title>Genome Sequence of Candidatus Nitrososphaera evergladensis from Group I.1b Enriched from Everglades Soil Reveals Novel Genomic Features of the Ammonia-Oxidizing Archaea.</title>
        <authorList>
            <person name="Zhalnina K.V."/>
            <person name="Dias R."/>
            <person name="Leonard M.T."/>
            <person name="Dorr de Quadros P."/>
            <person name="Camargo F.A."/>
            <person name="Drew J.C."/>
            <person name="Farmerie W.G."/>
            <person name="Daroub S.H."/>
            <person name="Triplett E.W."/>
        </authorList>
    </citation>
    <scope>NUCLEOTIDE SEQUENCE [LARGE SCALE GENOMIC DNA]</scope>
    <source>
        <strain evidence="5 6">SR1</strain>
    </source>
</reference>
<evidence type="ECO:0000313" key="6">
    <source>
        <dbReference type="Proteomes" id="UP000028194"/>
    </source>
</evidence>
<evidence type="ECO:0000259" key="4">
    <source>
        <dbReference type="PROSITE" id="PS51635"/>
    </source>
</evidence>
<proteinExistence type="predicted"/>
<dbReference type="InterPro" id="IPR050301">
    <property type="entry name" value="NTE"/>
</dbReference>
<dbReference type="EMBL" id="CP007174">
    <property type="protein sequence ID" value="AIF84122.1"/>
    <property type="molecule type" value="Genomic_DNA"/>
</dbReference>
<dbReference type="RefSeq" id="WP_226986937.1">
    <property type="nucleotide sequence ID" value="NZ_CP007174.1"/>
</dbReference>
<dbReference type="Pfam" id="PF01734">
    <property type="entry name" value="Patatin"/>
    <property type="match status" value="1"/>
</dbReference>
<organism evidence="5 6">
    <name type="scientific">Candidatus Nitrososphaera evergladensis SR1</name>
    <dbReference type="NCBI Taxonomy" id="1459636"/>
    <lineage>
        <taxon>Archaea</taxon>
        <taxon>Nitrososphaerota</taxon>
        <taxon>Nitrososphaeria</taxon>
        <taxon>Nitrososphaerales</taxon>
        <taxon>Nitrososphaeraceae</taxon>
        <taxon>Nitrososphaera</taxon>
    </lineage>
</organism>
<dbReference type="Proteomes" id="UP000028194">
    <property type="component" value="Chromosome"/>
</dbReference>
<gene>
    <name evidence="5" type="ORF">NTE_02066</name>
</gene>
<evidence type="ECO:0000256" key="3">
    <source>
        <dbReference type="ARBA" id="ARBA00023098"/>
    </source>
</evidence>
<dbReference type="KEGG" id="nev:NTE_02066"/>
<dbReference type="HOGENOM" id="CLU_1529151_0_0_2"/>
<dbReference type="PANTHER" id="PTHR14226">
    <property type="entry name" value="NEUROPATHY TARGET ESTERASE/SWISS CHEESE D.MELANOGASTER"/>
    <property type="match status" value="1"/>
</dbReference>
<keyword evidence="1 5" id="KW-0378">Hydrolase</keyword>
<accession>A0A075MTM1</accession>
<keyword evidence="3" id="KW-0443">Lipid metabolism</keyword>
<dbReference type="InterPro" id="IPR002641">
    <property type="entry name" value="PNPLA_dom"/>
</dbReference>
<keyword evidence="2" id="KW-0442">Lipid degradation</keyword>
<dbReference type="InterPro" id="IPR016035">
    <property type="entry name" value="Acyl_Trfase/lysoPLipase"/>
</dbReference>
<dbReference type="Gene3D" id="3.40.1090.10">
    <property type="entry name" value="Cytosolic phospholipase A2 catalytic domain"/>
    <property type="match status" value="1"/>
</dbReference>
<dbReference type="GO" id="GO:0016787">
    <property type="term" value="F:hydrolase activity"/>
    <property type="evidence" value="ECO:0007669"/>
    <property type="project" value="UniProtKB-KW"/>
</dbReference>
<dbReference type="GeneID" id="41597802"/>
<sequence>MSQATSKALPVEDETSVEVRQLRLDPRSSTISASTLGTTAAATATNVRIDPGRMVPQVALVLSGGGAHGDFEVGVVNYLYRLRKIAPKIICGTSVGAINALKLAEGEPKEKMANRDSDGHLQGLAGLEEIWLLLKKNGNMYKDAIDTSKFEKDAKELLEDVTATAAPLYFWVLLD</sequence>
<name>A0A075MTM1_9ARCH</name>
<evidence type="ECO:0000256" key="2">
    <source>
        <dbReference type="ARBA" id="ARBA00022963"/>
    </source>
</evidence>
<protein>
    <submittedName>
        <fullName evidence="5">Putative esterase of the alpha-beta hydrolase superfamily</fullName>
    </submittedName>
</protein>